<comment type="caution">
    <text evidence="1">The sequence shown here is derived from an EMBL/GenBank/DDBJ whole genome shotgun (WGS) entry which is preliminary data.</text>
</comment>
<accession>A0ACB9KM59</accession>
<evidence type="ECO:0000313" key="2">
    <source>
        <dbReference type="Proteomes" id="UP000828941"/>
    </source>
</evidence>
<keyword evidence="2" id="KW-1185">Reference proteome</keyword>
<gene>
    <name evidence="1" type="ORF">L6164_031905</name>
</gene>
<sequence length="133" mass="15240">MHIRKALSPSQKTGSTTSKEVEDEVTGDEDDKILNEMEKLTSVMEREKKCAKKLLAKRRAKVFPYCCCEKGYSVSLLTSESVDTVDDDEGEVEVSEDEEIHDEDRVHSSSDIEDSDEERRRYDEQMEDLLDNA</sequence>
<name>A0ACB9KM59_BAUVA</name>
<dbReference type="EMBL" id="CM039438">
    <property type="protein sequence ID" value="KAI4298332.1"/>
    <property type="molecule type" value="Genomic_DNA"/>
</dbReference>
<protein>
    <submittedName>
        <fullName evidence="1">Uncharacterized protein</fullName>
    </submittedName>
</protein>
<organism evidence="1 2">
    <name type="scientific">Bauhinia variegata</name>
    <name type="common">Purple orchid tree</name>
    <name type="synonym">Phanera variegata</name>
    <dbReference type="NCBI Taxonomy" id="167791"/>
    <lineage>
        <taxon>Eukaryota</taxon>
        <taxon>Viridiplantae</taxon>
        <taxon>Streptophyta</taxon>
        <taxon>Embryophyta</taxon>
        <taxon>Tracheophyta</taxon>
        <taxon>Spermatophyta</taxon>
        <taxon>Magnoliopsida</taxon>
        <taxon>eudicotyledons</taxon>
        <taxon>Gunneridae</taxon>
        <taxon>Pentapetalae</taxon>
        <taxon>rosids</taxon>
        <taxon>fabids</taxon>
        <taxon>Fabales</taxon>
        <taxon>Fabaceae</taxon>
        <taxon>Cercidoideae</taxon>
        <taxon>Cercideae</taxon>
        <taxon>Bauhiniinae</taxon>
        <taxon>Bauhinia</taxon>
    </lineage>
</organism>
<reference evidence="1 2" key="1">
    <citation type="journal article" date="2022" name="DNA Res.">
        <title>Chromosomal-level genome assembly of the orchid tree Bauhinia variegata (Leguminosae; Cercidoideae) supports the allotetraploid origin hypothesis of Bauhinia.</title>
        <authorList>
            <person name="Zhong Y."/>
            <person name="Chen Y."/>
            <person name="Zheng D."/>
            <person name="Pang J."/>
            <person name="Liu Y."/>
            <person name="Luo S."/>
            <person name="Meng S."/>
            <person name="Qian L."/>
            <person name="Wei D."/>
            <person name="Dai S."/>
            <person name="Zhou R."/>
        </authorList>
    </citation>
    <scope>NUCLEOTIDE SEQUENCE [LARGE SCALE GENOMIC DNA]</scope>
    <source>
        <strain evidence="1">BV-YZ2020</strain>
    </source>
</reference>
<proteinExistence type="predicted"/>
<dbReference type="Proteomes" id="UP000828941">
    <property type="component" value="Chromosome 13"/>
</dbReference>
<evidence type="ECO:0000313" key="1">
    <source>
        <dbReference type="EMBL" id="KAI4298332.1"/>
    </source>
</evidence>